<accession>A0A158IPW5</accession>
<gene>
    <name evidence="1" type="ORF">AWB69_06481</name>
</gene>
<dbReference type="Proteomes" id="UP000054683">
    <property type="component" value="Unassembled WGS sequence"/>
</dbReference>
<reference evidence="1 2" key="1">
    <citation type="submission" date="2016-01" db="EMBL/GenBank/DDBJ databases">
        <authorList>
            <person name="Oliw E.H."/>
        </authorList>
    </citation>
    <scope>NUCLEOTIDE SEQUENCE [LARGE SCALE GENOMIC DNA]</scope>
    <source>
        <strain evidence="1">LMG 27134</strain>
    </source>
</reference>
<dbReference type="EMBL" id="FCOK02000058">
    <property type="protein sequence ID" value="SAL58712.1"/>
    <property type="molecule type" value="Genomic_DNA"/>
</dbReference>
<proteinExistence type="predicted"/>
<dbReference type="RefSeq" id="WP_062090744.1">
    <property type="nucleotide sequence ID" value="NZ_FCOK02000058.1"/>
</dbReference>
<dbReference type="OrthoDB" id="9105043at2"/>
<organism evidence="1 2">
    <name type="scientific">Caballeronia udeis</name>
    <dbReference type="NCBI Taxonomy" id="1232866"/>
    <lineage>
        <taxon>Bacteria</taxon>
        <taxon>Pseudomonadati</taxon>
        <taxon>Pseudomonadota</taxon>
        <taxon>Betaproteobacteria</taxon>
        <taxon>Burkholderiales</taxon>
        <taxon>Burkholderiaceae</taxon>
        <taxon>Caballeronia</taxon>
    </lineage>
</organism>
<evidence type="ECO:0000313" key="1">
    <source>
        <dbReference type="EMBL" id="SAL58712.1"/>
    </source>
</evidence>
<sequence length="64" mass="7074">METVVSTSHQGYRRIASACPARCGLHTADLATEQPEGPLKAFIALDYFFDRAPAWTYATRSGRI</sequence>
<evidence type="ECO:0000313" key="2">
    <source>
        <dbReference type="Proteomes" id="UP000054683"/>
    </source>
</evidence>
<protein>
    <submittedName>
        <fullName evidence="1">Uncharacterized protein</fullName>
    </submittedName>
</protein>
<name>A0A158IPW5_9BURK</name>
<dbReference type="AlphaFoldDB" id="A0A158IPW5"/>